<protein>
    <recommendedName>
        <fullName evidence="3">HAT C-terminal dimerisation domain-containing protein</fullName>
    </recommendedName>
</protein>
<gene>
    <name evidence="1" type="ORF">PR048_032967</name>
</gene>
<evidence type="ECO:0008006" key="3">
    <source>
        <dbReference type="Google" id="ProtNLM"/>
    </source>
</evidence>
<dbReference type="Proteomes" id="UP001159363">
    <property type="component" value="Chromosome 15"/>
</dbReference>
<sequence>MSRMKCLNQIKVLDCDQWPADLPVGYGEEEIQNLCTSQDKKTLTGPILTINNHCISKELNELINCTKLILCSSAEYERGFSLMNIFLSPTRNRLLIPHVYSLMFIKLCRPSLKDWNSEPYISAWLRLHHSADDTRTRVAKDAEKNVYANL</sequence>
<accession>A0ABQ9G7U6</accession>
<comment type="caution">
    <text evidence="1">The sequence shown here is derived from an EMBL/GenBank/DDBJ whole genome shotgun (WGS) entry which is preliminary data.</text>
</comment>
<evidence type="ECO:0000313" key="2">
    <source>
        <dbReference type="Proteomes" id="UP001159363"/>
    </source>
</evidence>
<proteinExistence type="predicted"/>
<keyword evidence="2" id="KW-1185">Reference proteome</keyword>
<dbReference type="EMBL" id="JARBHB010000016">
    <property type="protein sequence ID" value="KAJ8867104.1"/>
    <property type="molecule type" value="Genomic_DNA"/>
</dbReference>
<reference evidence="1 2" key="1">
    <citation type="submission" date="2023-02" db="EMBL/GenBank/DDBJ databases">
        <title>LHISI_Scaffold_Assembly.</title>
        <authorList>
            <person name="Stuart O.P."/>
            <person name="Cleave R."/>
            <person name="Magrath M.J.L."/>
            <person name="Mikheyev A.S."/>
        </authorList>
    </citation>
    <scope>NUCLEOTIDE SEQUENCE [LARGE SCALE GENOMIC DNA]</scope>
    <source>
        <strain evidence="1">Daus_M_001</strain>
        <tissue evidence="1">Leg muscle</tissue>
    </source>
</reference>
<dbReference type="PANTHER" id="PTHR46880">
    <property type="entry name" value="RAS-ASSOCIATING DOMAIN-CONTAINING PROTEIN"/>
    <property type="match status" value="1"/>
</dbReference>
<dbReference type="PANTHER" id="PTHR46880:SF5">
    <property type="entry name" value="DUF4371 DOMAIN-CONTAINING PROTEIN"/>
    <property type="match status" value="1"/>
</dbReference>
<name>A0ABQ9G7U6_9NEOP</name>
<evidence type="ECO:0000313" key="1">
    <source>
        <dbReference type="EMBL" id="KAJ8867104.1"/>
    </source>
</evidence>
<organism evidence="1 2">
    <name type="scientific">Dryococelus australis</name>
    <dbReference type="NCBI Taxonomy" id="614101"/>
    <lineage>
        <taxon>Eukaryota</taxon>
        <taxon>Metazoa</taxon>
        <taxon>Ecdysozoa</taxon>
        <taxon>Arthropoda</taxon>
        <taxon>Hexapoda</taxon>
        <taxon>Insecta</taxon>
        <taxon>Pterygota</taxon>
        <taxon>Neoptera</taxon>
        <taxon>Polyneoptera</taxon>
        <taxon>Phasmatodea</taxon>
        <taxon>Verophasmatodea</taxon>
        <taxon>Anareolatae</taxon>
        <taxon>Phasmatidae</taxon>
        <taxon>Eurycanthinae</taxon>
        <taxon>Dryococelus</taxon>
    </lineage>
</organism>